<accession>G3IN58</accession>
<name>G3IN58_CRIGR</name>
<feature type="region of interest" description="Disordered" evidence="1">
    <location>
        <begin position="99"/>
        <end position="130"/>
    </location>
</feature>
<dbReference type="Proteomes" id="UP000001075">
    <property type="component" value="Unassembled WGS sequence"/>
</dbReference>
<dbReference type="EMBL" id="JH005494">
    <property type="protein sequence ID" value="EGW15263.1"/>
    <property type="molecule type" value="Genomic_DNA"/>
</dbReference>
<evidence type="ECO:0000256" key="1">
    <source>
        <dbReference type="SAM" id="MobiDB-lite"/>
    </source>
</evidence>
<protein>
    <submittedName>
        <fullName evidence="2">Uncharacterized protein</fullName>
    </submittedName>
</protein>
<dbReference type="AlphaFoldDB" id="G3IN58"/>
<evidence type="ECO:0000313" key="3">
    <source>
        <dbReference type="Proteomes" id="UP000001075"/>
    </source>
</evidence>
<evidence type="ECO:0000313" key="2">
    <source>
        <dbReference type="EMBL" id="EGW15263.1"/>
    </source>
</evidence>
<reference evidence="3" key="1">
    <citation type="journal article" date="2011" name="Nat. Biotechnol.">
        <title>The genomic sequence of the Chinese hamster ovary (CHO)-K1 cell line.</title>
        <authorList>
            <person name="Xu X."/>
            <person name="Nagarajan H."/>
            <person name="Lewis N.E."/>
            <person name="Pan S."/>
            <person name="Cai Z."/>
            <person name="Liu X."/>
            <person name="Chen W."/>
            <person name="Xie M."/>
            <person name="Wang W."/>
            <person name="Hammond S."/>
            <person name="Andersen M.R."/>
            <person name="Neff N."/>
            <person name="Passarelli B."/>
            <person name="Koh W."/>
            <person name="Fan H.C."/>
            <person name="Wang J."/>
            <person name="Gui Y."/>
            <person name="Lee K.H."/>
            <person name="Betenbaugh M.J."/>
            <person name="Quake S.R."/>
            <person name="Famili I."/>
            <person name="Palsson B.O."/>
            <person name="Wang J."/>
        </authorList>
    </citation>
    <scope>NUCLEOTIDE SEQUENCE [LARGE SCALE GENOMIC DNA]</scope>
    <source>
        <strain evidence="3">CHO K1 cell line</strain>
    </source>
</reference>
<proteinExistence type="predicted"/>
<feature type="compositionally biased region" description="Polar residues" evidence="1">
    <location>
        <begin position="118"/>
        <end position="130"/>
    </location>
</feature>
<organism evidence="2 3">
    <name type="scientific">Cricetulus griseus</name>
    <name type="common">Chinese hamster</name>
    <name type="synonym">Cricetulus barabensis griseus</name>
    <dbReference type="NCBI Taxonomy" id="10029"/>
    <lineage>
        <taxon>Eukaryota</taxon>
        <taxon>Metazoa</taxon>
        <taxon>Chordata</taxon>
        <taxon>Craniata</taxon>
        <taxon>Vertebrata</taxon>
        <taxon>Euteleostomi</taxon>
        <taxon>Mammalia</taxon>
        <taxon>Eutheria</taxon>
        <taxon>Euarchontoglires</taxon>
        <taxon>Glires</taxon>
        <taxon>Rodentia</taxon>
        <taxon>Myomorpha</taxon>
        <taxon>Muroidea</taxon>
        <taxon>Cricetidae</taxon>
        <taxon>Cricetinae</taxon>
        <taxon>Cricetulus</taxon>
    </lineage>
</organism>
<dbReference type="InParanoid" id="G3IN58"/>
<sequence length="130" mass="13903">MLHSANHLSSGIRSGSGRAHSSLLQQDRCSSGPLPLTLESWVVGGGDPALRGPLAGAILNHVFLLPVFALLDSDSRFPGFLLPPGWSCCRSADQLPTREFAPQTRSVRRALSEATFPGSGQPSRQKQNSR</sequence>
<gene>
    <name evidence="2" type="ORF">I79_025370</name>
</gene>